<dbReference type="EMBL" id="MDTU01000001">
    <property type="protein sequence ID" value="ODN42358.1"/>
    <property type="molecule type" value="Genomic_DNA"/>
</dbReference>
<dbReference type="SUPFAM" id="SSF51182">
    <property type="entry name" value="RmlC-like cupins"/>
    <property type="match status" value="1"/>
</dbReference>
<gene>
    <name evidence="5" type="ORF">BGC07_04695</name>
</gene>
<dbReference type="Gene3D" id="2.60.120.10">
    <property type="entry name" value="Jelly Rolls"/>
    <property type="match status" value="1"/>
</dbReference>
<dbReference type="SMART" id="SM00342">
    <property type="entry name" value="HTH_ARAC"/>
    <property type="match status" value="1"/>
</dbReference>
<dbReference type="InterPro" id="IPR011051">
    <property type="entry name" value="RmlC_Cupin_sf"/>
</dbReference>
<protein>
    <recommendedName>
        <fullName evidence="4">HTH araC/xylS-type domain-containing protein</fullName>
    </recommendedName>
</protein>
<dbReference type="InterPro" id="IPR014710">
    <property type="entry name" value="RmlC-like_jellyroll"/>
</dbReference>
<dbReference type="InterPro" id="IPR009057">
    <property type="entry name" value="Homeodomain-like_sf"/>
</dbReference>
<sequence length="272" mass="30901">MDQYFSNLDKFNCLMPNYPANGPRFEPDDKPYPILGIAVDILDHQDPMHQHIKGQLLYGISGCMQAVAQGRMTLLVPNKALWLPAGVPHKITAQGLVKYRSLYFDLDHFPNTPQQTHLIAVKPLLREMIDELCFIEEEKLDSQITLRLAHSCMDQIISPTPLNYSVPLTSHKIISKAINHIMTHPHTLLKPEAIANHIGTSSRNLNRLFKKELGLTCHQWQQQFKIIQALELLITTQSVSITADRLGFSSDSAFSIMFKRLMGKAPSYYIQK</sequence>
<dbReference type="CDD" id="cd06124">
    <property type="entry name" value="cupin_NimR-like_N"/>
    <property type="match status" value="1"/>
</dbReference>
<dbReference type="PANTHER" id="PTHR11019">
    <property type="entry name" value="HTH-TYPE TRANSCRIPTIONAL REGULATOR NIMR"/>
    <property type="match status" value="1"/>
</dbReference>
<organism evidence="5 6">
    <name type="scientific">Piscirickettsia litoralis</name>
    <dbReference type="NCBI Taxonomy" id="1891921"/>
    <lineage>
        <taxon>Bacteria</taxon>
        <taxon>Pseudomonadati</taxon>
        <taxon>Pseudomonadota</taxon>
        <taxon>Gammaproteobacteria</taxon>
        <taxon>Thiotrichales</taxon>
        <taxon>Piscirickettsiaceae</taxon>
        <taxon>Piscirickettsia</taxon>
    </lineage>
</organism>
<dbReference type="Proteomes" id="UP000094329">
    <property type="component" value="Unassembled WGS sequence"/>
</dbReference>
<dbReference type="PROSITE" id="PS00041">
    <property type="entry name" value="HTH_ARAC_FAMILY_1"/>
    <property type="match status" value="1"/>
</dbReference>
<keyword evidence="2" id="KW-0238">DNA-binding</keyword>
<proteinExistence type="predicted"/>
<evidence type="ECO:0000256" key="2">
    <source>
        <dbReference type="ARBA" id="ARBA00023125"/>
    </source>
</evidence>
<keyword evidence="1" id="KW-0805">Transcription regulation</keyword>
<dbReference type="Pfam" id="PF12833">
    <property type="entry name" value="HTH_18"/>
    <property type="match status" value="1"/>
</dbReference>
<feature type="domain" description="HTH araC/xylS-type" evidence="4">
    <location>
        <begin position="175"/>
        <end position="272"/>
    </location>
</feature>
<dbReference type="PANTHER" id="PTHR11019:SF159">
    <property type="entry name" value="TRANSCRIPTIONAL REGULATOR-RELATED"/>
    <property type="match status" value="1"/>
</dbReference>
<reference evidence="5 6" key="1">
    <citation type="submission" date="2016-08" db="EMBL/GenBank/DDBJ databases">
        <title>Draft genome sequence of Candidatus Piscirickettsia litoralis, from seawater.</title>
        <authorList>
            <person name="Wan X."/>
            <person name="Lee A.J."/>
            <person name="Hou S."/>
            <person name="Donachie S.P."/>
        </authorList>
    </citation>
    <scope>NUCLEOTIDE SEQUENCE [LARGE SCALE GENOMIC DNA]</scope>
    <source>
        <strain evidence="5 6">Y2</strain>
    </source>
</reference>
<name>A0ABX3A0N5_9GAMM</name>
<dbReference type="InterPro" id="IPR003313">
    <property type="entry name" value="AraC-bd"/>
</dbReference>
<evidence type="ECO:0000256" key="3">
    <source>
        <dbReference type="ARBA" id="ARBA00023163"/>
    </source>
</evidence>
<evidence type="ECO:0000313" key="6">
    <source>
        <dbReference type="Proteomes" id="UP000094329"/>
    </source>
</evidence>
<evidence type="ECO:0000256" key="1">
    <source>
        <dbReference type="ARBA" id="ARBA00023015"/>
    </source>
</evidence>
<dbReference type="InterPro" id="IPR018060">
    <property type="entry name" value="HTH_AraC"/>
</dbReference>
<dbReference type="Gene3D" id="1.10.10.60">
    <property type="entry name" value="Homeodomain-like"/>
    <property type="match status" value="1"/>
</dbReference>
<accession>A0ABX3A0N5</accession>
<keyword evidence="6" id="KW-1185">Reference proteome</keyword>
<dbReference type="PROSITE" id="PS01124">
    <property type="entry name" value="HTH_ARAC_FAMILY_2"/>
    <property type="match status" value="1"/>
</dbReference>
<dbReference type="Pfam" id="PF02311">
    <property type="entry name" value="AraC_binding"/>
    <property type="match status" value="1"/>
</dbReference>
<evidence type="ECO:0000313" key="5">
    <source>
        <dbReference type="EMBL" id="ODN42358.1"/>
    </source>
</evidence>
<keyword evidence="3" id="KW-0804">Transcription</keyword>
<dbReference type="SUPFAM" id="SSF46689">
    <property type="entry name" value="Homeodomain-like"/>
    <property type="match status" value="2"/>
</dbReference>
<comment type="caution">
    <text evidence="5">The sequence shown here is derived from an EMBL/GenBank/DDBJ whole genome shotgun (WGS) entry which is preliminary data.</text>
</comment>
<dbReference type="InterPro" id="IPR018062">
    <property type="entry name" value="HTH_AraC-typ_CS"/>
</dbReference>
<evidence type="ECO:0000259" key="4">
    <source>
        <dbReference type="PROSITE" id="PS01124"/>
    </source>
</evidence>